<dbReference type="OrthoDB" id="2320933at2759"/>
<name>A0A3P7QEF9_DIBLA</name>
<dbReference type="Proteomes" id="UP000281553">
    <property type="component" value="Unassembled WGS sequence"/>
</dbReference>
<dbReference type="Pfam" id="PF20470">
    <property type="entry name" value="HTH_61"/>
    <property type="match status" value="1"/>
</dbReference>
<dbReference type="PANTHER" id="PTHR47961">
    <property type="entry name" value="DNA POLYMERASE THETA, PUTATIVE (AFU_ORTHOLOGUE AFUA_1G05260)-RELATED"/>
    <property type="match status" value="1"/>
</dbReference>
<evidence type="ECO:0000313" key="8">
    <source>
        <dbReference type="Proteomes" id="UP000281553"/>
    </source>
</evidence>
<dbReference type="AlphaFoldDB" id="A0A3P7QEF9"/>
<comment type="catalytic activity">
    <reaction evidence="5">
        <text>ATP + H2O = ADP + phosphate + H(+)</text>
        <dbReference type="Rhea" id="RHEA:13065"/>
        <dbReference type="ChEBI" id="CHEBI:15377"/>
        <dbReference type="ChEBI" id="CHEBI:15378"/>
        <dbReference type="ChEBI" id="CHEBI:30616"/>
        <dbReference type="ChEBI" id="CHEBI:43474"/>
        <dbReference type="ChEBI" id="CHEBI:456216"/>
        <dbReference type="EC" id="5.6.2.4"/>
    </reaction>
</comment>
<evidence type="ECO:0000256" key="5">
    <source>
        <dbReference type="ARBA" id="ARBA00048988"/>
    </source>
</evidence>
<feature type="domain" description="DNA polymerase theta-like helix-turn-helix" evidence="6">
    <location>
        <begin position="14"/>
        <end position="127"/>
    </location>
</feature>
<dbReference type="InterPro" id="IPR027417">
    <property type="entry name" value="P-loop_NTPase"/>
</dbReference>
<dbReference type="InterPro" id="IPR046931">
    <property type="entry name" value="HTH_61"/>
</dbReference>
<protein>
    <recommendedName>
        <fullName evidence="6">DNA polymerase theta-like helix-turn-helix domain-containing protein</fullName>
    </recommendedName>
</protein>
<evidence type="ECO:0000256" key="2">
    <source>
        <dbReference type="ARBA" id="ARBA00022801"/>
    </source>
</evidence>
<evidence type="ECO:0000256" key="1">
    <source>
        <dbReference type="ARBA" id="ARBA00022741"/>
    </source>
</evidence>
<evidence type="ECO:0000259" key="6">
    <source>
        <dbReference type="Pfam" id="PF20470"/>
    </source>
</evidence>
<dbReference type="PANTHER" id="PTHR47961:SF12">
    <property type="entry name" value="HELICASE POLQ-LIKE"/>
    <property type="match status" value="1"/>
</dbReference>
<dbReference type="InterPro" id="IPR050474">
    <property type="entry name" value="Hel308_SKI2-like"/>
</dbReference>
<keyword evidence="4" id="KW-0067">ATP-binding</keyword>
<evidence type="ECO:0000256" key="3">
    <source>
        <dbReference type="ARBA" id="ARBA00022806"/>
    </source>
</evidence>
<evidence type="ECO:0000313" key="7">
    <source>
        <dbReference type="EMBL" id="VDN29066.1"/>
    </source>
</evidence>
<dbReference type="GO" id="GO:0016787">
    <property type="term" value="F:hydrolase activity"/>
    <property type="evidence" value="ECO:0007669"/>
    <property type="project" value="UniProtKB-KW"/>
</dbReference>
<keyword evidence="1" id="KW-0547">Nucleotide-binding</keyword>
<dbReference type="EMBL" id="UYRU01078333">
    <property type="protein sequence ID" value="VDN29066.1"/>
    <property type="molecule type" value="Genomic_DNA"/>
</dbReference>
<accession>A0A3P7QEF9</accession>
<reference evidence="7 8" key="1">
    <citation type="submission" date="2018-11" db="EMBL/GenBank/DDBJ databases">
        <authorList>
            <consortium name="Pathogen Informatics"/>
        </authorList>
    </citation>
    <scope>NUCLEOTIDE SEQUENCE [LARGE SCALE GENOMIC DNA]</scope>
</reference>
<proteinExistence type="predicted"/>
<sequence length="131" mass="13941">MIGRAGRAGLDSYGESVTILQPADRHLFARLLRSSPKPTEGSAGDNNSDGAFCSSSLLYDDGKGLRHLLLSLLGLGLATNLAELISCAEQTFYAVQQKNRLGAEAGRAKLDADVRDQLQHLLTGRLVSVST</sequence>
<evidence type="ECO:0000256" key="4">
    <source>
        <dbReference type="ARBA" id="ARBA00022840"/>
    </source>
</evidence>
<organism evidence="7 8">
    <name type="scientific">Dibothriocephalus latus</name>
    <name type="common">Fish tapeworm</name>
    <name type="synonym">Diphyllobothrium latum</name>
    <dbReference type="NCBI Taxonomy" id="60516"/>
    <lineage>
        <taxon>Eukaryota</taxon>
        <taxon>Metazoa</taxon>
        <taxon>Spiralia</taxon>
        <taxon>Lophotrochozoa</taxon>
        <taxon>Platyhelminthes</taxon>
        <taxon>Cestoda</taxon>
        <taxon>Eucestoda</taxon>
        <taxon>Diphyllobothriidea</taxon>
        <taxon>Diphyllobothriidae</taxon>
        <taxon>Dibothriocephalus</taxon>
    </lineage>
</organism>
<feature type="non-terminal residue" evidence="7">
    <location>
        <position position="131"/>
    </location>
</feature>
<keyword evidence="2" id="KW-0378">Hydrolase</keyword>
<keyword evidence="8" id="KW-1185">Reference proteome</keyword>
<dbReference type="Gene3D" id="3.40.50.300">
    <property type="entry name" value="P-loop containing nucleotide triphosphate hydrolases"/>
    <property type="match status" value="1"/>
</dbReference>
<dbReference type="GO" id="GO:0005524">
    <property type="term" value="F:ATP binding"/>
    <property type="evidence" value="ECO:0007669"/>
    <property type="project" value="UniProtKB-KW"/>
</dbReference>
<keyword evidence="3" id="KW-0347">Helicase</keyword>
<gene>
    <name evidence="7" type="ORF">DILT_LOCUS15294</name>
</gene>
<dbReference type="GO" id="GO:0043138">
    <property type="term" value="F:3'-5' DNA helicase activity"/>
    <property type="evidence" value="ECO:0007669"/>
    <property type="project" value="UniProtKB-EC"/>
</dbReference>